<protein>
    <submittedName>
        <fullName evidence="1">PilZ domain-containing protein</fullName>
    </submittedName>
</protein>
<gene>
    <name evidence="1" type="ORF">CEW87_02820</name>
</gene>
<evidence type="ECO:0000313" key="2">
    <source>
        <dbReference type="Proteomes" id="UP000244902"/>
    </source>
</evidence>
<evidence type="ECO:0000313" key="1">
    <source>
        <dbReference type="EMBL" id="AWI78378.1"/>
    </source>
</evidence>
<dbReference type="Proteomes" id="UP000244902">
    <property type="component" value="Chromosome"/>
</dbReference>
<name>A0A2U8GY28_9RHOO</name>
<dbReference type="RefSeq" id="WP_108971375.1">
    <property type="nucleotide sequence ID" value="NZ_CP022188.1"/>
</dbReference>
<organism evidence="1 2">
    <name type="scientific">Parazoarcus communis</name>
    <dbReference type="NCBI Taxonomy" id="41977"/>
    <lineage>
        <taxon>Bacteria</taxon>
        <taxon>Pseudomonadati</taxon>
        <taxon>Pseudomonadota</taxon>
        <taxon>Betaproteobacteria</taxon>
        <taxon>Rhodocyclales</taxon>
        <taxon>Zoogloeaceae</taxon>
        <taxon>Parazoarcus</taxon>
    </lineage>
</organism>
<dbReference type="OrthoDB" id="8562941at2"/>
<sequence>MNDHVTPPDRRLDRRIPLGCAASILLREGRSVAAECIELSVSGMTLHAAYVPGELEVIDVAVMSPGAGLGRPPLVTRLKVTRCHAIGGGRYEIGGAITQVVG</sequence>
<proteinExistence type="predicted"/>
<reference evidence="1 2" key="1">
    <citation type="submission" date="2017-06" db="EMBL/GenBank/DDBJ databases">
        <title>Azoarcus sp. TSNA42 complete genome sequence.</title>
        <authorList>
            <person name="Woo J.-H."/>
            <person name="Kim H.-S."/>
        </authorList>
    </citation>
    <scope>NUCLEOTIDE SEQUENCE [LARGE SCALE GENOMIC DNA]</scope>
    <source>
        <strain evidence="1 2">TSNA42</strain>
    </source>
</reference>
<accession>A0A2U8GY28</accession>
<dbReference type="EMBL" id="CP022188">
    <property type="protein sequence ID" value="AWI78378.1"/>
    <property type="molecule type" value="Genomic_DNA"/>
</dbReference>
<dbReference type="AlphaFoldDB" id="A0A2U8GY28"/>